<name>A0A6A5UZ63_9PLEO</name>
<feature type="transmembrane region" description="Helical" evidence="8">
    <location>
        <begin position="24"/>
        <end position="43"/>
    </location>
</feature>
<accession>A0A6A5UZ63</accession>
<evidence type="ECO:0000256" key="6">
    <source>
        <dbReference type="ARBA" id="ARBA00022989"/>
    </source>
</evidence>
<keyword evidence="6 8" id="KW-1133">Transmembrane helix</keyword>
<dbReference type="AlphaFoldDB" id="A0A6A5UZ63"/>
<dbReference type="InterPro" id="IPR044851">
    <property type="entry name" value="Wax_synthase"/>
</dbReference>
<keyword evidence="11" id="KW-1185">Reference proteome</keyword>
<protein>
    <recommendedName>
        <fullName evidence="9">Wax synthase domain-containing protein</fullName>
    </recommendedName>
</protein>
<evidence type="ECO:0000259" key="9">
    <source>
        <dbReference type="Pfam" id="PF13813"/>
    </source>
</evidence>
<comment type="pathway">
    <text evidence="2">Secondary metabolite biosynthesis.</text>
</comment>
<evidence type="ECO:0000256" key="3">
    <source>
        <dbReference type="ARBA" id="ARBA00007282"/>
    </source>
</evidence>
<keyword evidence="4" id="KW-0808">Transferase</keyword>
<evidence type="ECO:0000256" key="1">
    <source>
        <dbReference type="ARBA" id="ARBA00004141"/>
    </source>
</evidence>
<proteinExistence type="inferred from homology"/>
<dbReference type="PANTHER" id="PTHR31595">
    <property type="entry name" value="LONG-CHAIN-ALCOHOL O-FATTY-ACYLTRANSFERASE 3-RELATED"/>
    <property type="match status" value="1"/>
</dbReference>
<keyword evidence="7 8" id="KW-0472">Membrane</keyword>
<feature type="domain" description="Wax synthase" evidence="9">
    <location>
        <begin position="206"/>
        <end position="293"/>
    </location>
</feature>
<evidence type="ECO:0000256" key="8">
    <source>
        <dbReference type="SAM" id="Phobius"/>
    </source>
</evidence>
<dbReference type="EMBL" id="ML976712">
    <property type="protein sequence ID" value="KAF1969229.1"/>
    <property type="molecule type" value="Genomic_DNA"/>
</dbReference>
<dbReference type="GO" id="GO:0016020">
    <property type="term" value="C:membrane"/>
    <property type="evidence" value="ECO:0007669"/>
    <property type="project" value="UniProtKB-SubCell"/>
</dbReference>
<dbReference type="Proteomes" id="UP000800036">
    <property type="component" value="Unassembled WGS sequence"/>
</dbReference>
<organism evidence="10 11">
    <name type="scientific">Bimuria novae-zelandiae CBS 107.79</name>
    <dbReference type="NCBI Taxonomy" id="1447943"/>
    <lineage>
        <taxon>Eukaryota</taxon>
        <taxon>Fungi</taxon>
        <taxon>Dikarya</taxon>
        <taxon>Ascomycota</taxon>
        <taxon>Pezizomycotina</taxon>
        <taxon>Dothideomycetes</taxon>
        <taxon>Pleosporomycetidae</taxon>
        <taxon>Pleosporales</taxon>
        <taxon>Massarineae</taxon>
        <taxon>Didymosphaeriaceae</taxon>
        <taxon>Bimuria</taxon>
    </lineage>
</organism>
<dbReference type="OrthoDB" id="1077582at2759"/>
<dbReference type="GO" id="GO:0008374">
    <property type="term" value="F:O-acyltransferase activity"/>
    <property type="evidence" value="ECO:0007669"/>
    <property type="project" value="InterPro"/>
</dbReference>
<evidence type="ECO:0000313" key="10">
    <source>
        <dbReference type="EMBL" id="KAF1969229.1"/>
    </source>
</evidence>
<feature type="transmembrane region" description="Helical" evidence="8">
    <location>
        <begin position="288"/>
        <end position="307"/>
    </location>
</feature>
<dbReference type="GO" id="GO:0006629">
    <property type="term" value="P:lipid metabolic process"/>
    <property type="evidence" value="ECO:0007669"/>
    <property type="project" value="InterPro"/>
</dbReference>
<keyword evidence="5 8" id="KW-0812">Transmembrane</keyword>
<gene>
    <name evidence="10" type="ORF">BU23DRAFT_557906</name>
</gene>
<evidence type="ECO:0000313" key="11">
    <source>
        <dbReference type="Proteomes" id="UP000800036"/>
    </source>
</evidence>
<dbReference type="InterPro" id="IPR032805">
    <property type="entry name" value="Wax_synthase_dom"/>
</dbReference>
<comment type="subcellular location">
    <subcellularLocation>
        <location evidence="1">Membrane</location>
        <topology evidence="1">Multi-pass membrane protein</topology>
    </subcellularLocation>
</comment>
<reference evidence="10" key="1">
    <citation type="journal article" date="2020" name="Stud. Mycol.">
        <title>101 Dothideomycetes genomes: a test case for predicting lifestyles and emergence of pathogens.</title>
        <authorList>
            <person name="Haridas S."/>
            <person name="Albert R."/>
            <person name="Binder M."/>
            <person name="Bloem J."/>
            <person name="Labutti K."/>
            <person name="Salamov A."/>
            <person name="Andreopoulos B."/>
            <person name="Baker S."/>
            <person name="Barry K."/>
            <person name="Bills G."/>
            <person name="Bluhm B."/>
            <person name="Cannon C."/>
            <person name="Castanera R."/>
            <person name="Culley D."/>
            <person name="Daum C."/>
            <person name="Ezra D."/>
            <person name="Gonzalez J."/>
            <person name="Henrissat B."/>
            <person name="Kuo A."/>
            <person name="Liang C."/>
            <person name="Lipzen A."/>
            <person name="Lutzoni F."/>
            <person name="Magnuson J."/>
            <person name="Mondo S."/>
            <person name="Nolan M."/>
            <person name="Ohm R."/>
            <person name="Pangilinan J."/>
            <person name="Park H.-J."/>
            <person name="Ramirez L."/>
            <person name="Alfaro M."/>
            <person name="Sun H."/>
            <person name="Tritt A."/>
            <person name="Yoshinaga Y."/>
            <person name="Zwiers L.-H."/>
            <person name="Turgeon B."/>
            <person name="Goodwin S."/>
            <person name="Spatafora J."/>
            <person name="Crous P."/>
            <person name="Grigoriev I."/>
        </authorList>
    </citation>
    <scope>NUCLEOTIDE SEQUENCE</scope>
    <source>
        <strain evidence="10">CBS 107.79</strain>
    </source>
</reference>
<evidence type="ECO:0000256" key="7">
    <source>
        <dbReference type="ARBA" id="ARBA00023136"/>
    </source>
</evidence>
<dbReference type="PANTHER" id="PTHR31595:SF57">
    <property type="entry name" value="OS04G0481900 PROTEIN"/>
    <property type="match status" value="1"/>
</dbReference>
<comment type="similarity">
    <text evidence="3">Belongs to the wax synthase family.</text>
</comment>
<dbReference type="Pfam" id="PF13813">
    <property type="entry name" value="MBOAT_2"/>
    <property type="match status" value="1"/>
</dbReference>
<evidence type="ECO:0000256" key="4">
    <source>
        <dbReference type="ARBA" id="ARBA00022679"/>
    </source>
</evidence>
<evidence type="ECO:0000256" key="2">
    <source>
        <dbReference type="ARBA" id="ARBA00005179"/>
    </source>
</evidence>
<sequence>MTSYWAPVLEEDLLHQLLRDTPPAIVALLIPAVFMYLSFYALAKKWYWTSRALVAPTLLLFWASIEIAPVRCLALRGVFDFGIAIGIMKLLELHLLSLQKSLPEYAAGIPPRPTIMALLWLTELRYESFTPNPIRLAPLPRYPFPSSPKKRRIFYSEPVQLLIHIAIFVTLQSMPQYAPVKAFGVLLSIWIVFTACQIAFRYTNSPPLLGPIFLADSLATFWTETWHNVFTSPCLTLAYNPTLWMLTKFAVPRKIARAFAVIASFALMAVFHAEVMSPILSREGKMRIGLFFVLNGLFTVIEAALWGKKRDWRRALMAWIIELSLASWAVETAQVADGLLNADWRGLCRPNI</sequence>
<feature type="transmembrane region" description="Helical" evidence="8">
    <location>
        <begin position="255"/>
        <end position="273"/>
    </location>
</feature>
<evidence type="ECO:0000256" key="5">
    <source>
        <dbReference type="ARBA" id="ARBA00022692"/>
    </source>
</evidence>